<evidence type="ECO:0000313" key="1">
    <source>
        <dbReference type="EMBL" id="MDV7132172.1"/>
    </source>
</evidence>
<evidence type="ECO:0000313" key="3">
    <source>
        <dbReference type="Proteomes" id="UP000225108"/>
    </source>
</evidence>
<evidence type="ECO:0000313" key="4">
    <source>
        <dbReference type="Proteomes" id="UP001185792"/>
    </source>
</evidence>
<evidence type="ECO:0000313" key="2">
    <source>
        <dbReference type="EMBL" id="PHV66335.1"/>
    </source>
</evidence>
<dbReference type="EMBL" id="JAWLUM010000001">
    <property type="protein sequence ID" value="MDV7132172.1"/>
    <property type="molecule type" value="Genomic_DNA"/>
</dbReference>
<proteinExistence type="predicted"/>
<dbReference type="EMBL" id="PEBD01000010">
    <property type="protein sequence ID" value="PHV66335.1"/>
    <property type="molecule type" value="Genomic_DNA"/>
</dbReference>
<reference evidence="2 3" key="1">
    <citation type="submission" date="2017-10" db="EMBL/GenBank/DDBJ databases">
        <title>The draft genome sequence of Williamsia sp. BULT 1.1 isolated from the semi-arid grassland soils from South Africa.</title>
        <authorList>
            <person name="Kabwe M.H."/>
            <person name="Govender N."/>
            <person name="Mutseka Lunga P."/>
            <person name="Vikram S."/>
            <person name="Makhalanyane T.P."/>
        </authorList>
    </citation>
    <scope>NUCLEOTIDE SEQUENCE [LARGE SCALE GENOMIC DNA]</scope>
    <source>
        <strain evidence="2 3">BULT 1.1</strain>
    </source>
</reference>
<organism evidence="2 3">
    <name type="scientific">Williamsia marianensis</name>
    <dbReference type="NCBI Taxonomy" id="85044"/>
    <lineage>
        <taxon>Bacteria</taxon>
        <taxon>Bacillati</taxon>
        <taxon>Actinomycetota</taxon>
        <taxon>Actinomycetes</taxon>
        <taxon>Mycobacteriales</taxon>
        <taxon>Nocardiaceae</taxon>
        <taxon>Williamsia</taxon>
    </lineage>
</organism>
<dbReference type="AlphaFoldDB" id="A0A2G3PKJ4"/>
<reference evidence="1 4" key="2">
    <citation type="submission" date="2023-10" db="EMBL/GenBank/DDBJ databases">
        <title>Development of a sustainable strategy for remediation of hydrocarbon-contaminated territories based on the waste exchange concept.</title>
        <authorList>
            <person name="Krivoruchko A."/>
        </authorList>
    </citation>
    <scope>NUCLEOTIDE SEQUENCE [LARGE SCALE GENOMIC DNA]</scope>
    <source>
        <strain evidence="1 4">IEGM 1236</strain>
    </source>
</reference>
<dbReference type="Proteomes" id="UP001185792">
    <property type="component" value="Unassembled WGS sequence"/>
</dbReference>
<dbReference type="InterPro" id="IPR021456">
    <property type="entry name" value="DUF3107"/>
</dbReference>
<keyword evidence="4" id="KW-1185">Reference proteome</keyword>
<accession>A0A2G3PKJ4</accession>
<comment type="caution">
    <text evidence="2">The sequence shown here is derived from an EMBL/GenBank/DDBJ whole genome shotgun (WGS) entry which is preliminary data.</text>
</comment>
<dbReference type="RefSeq" id="WP_030164509.1">
    <property type="nucleotide sequence ID" value="NZ_JAHVCV010000004.1"/>
</dbReference>
<protein>
    <submittedName>
        <fullName evidence="2">DUF3107 domain-containing protein</fullName>
    </submittedName>
</protein>
<dbReference type="Proteomes" id="UP000225108">
    <property type="component" value="Unassembled WGS sequence"/>
</dbReference>
<gene>
    <name evidence="2" type="ORF">CSW57_18340</name>
    <name evidence="1" type="ORF">R4198_00595</name>
</gene>
<dbReference type="Pfam" id="PF11305">
    <property type="entry name" value="DUF3107"/>
    <property type="match status" value="1"/>
</dbReference>
<name>A0A2G3PKJ4_WILMA</name>
<sequence length="77" mass="8093">MAVDVKIGITDSAREIVVHTDQSSDDAHAAVESALAGGDQLLRLQDDKGARFLIPVTKIAYVEVGISDARKVGFGAI</sequence>